<dbReference type="AlphaFoldDB" id="A0AA96M3C4"/>
<dbReference type="EMBL" id="CP135253">
    <property type="protein sequence ID" value="WNS37184.1"/>
    <property type="molecule type" value="Genomic_DNA"/>
</dbReference>
<proteinExistence type="predicted"/>
<accession>A0AA96M3C4</accession>
<sequence>MHNHLDFQNYTKMEYGHLIIPSPDEKYQKLPDIYDRLCAVIYFASNIDSKSNRSIMSDKAHSEAMVRAALCEWVAIEDYISIACPEYKGAWFNEYVHSNPILHMLKLLRNFNVHIDSSRLEKELIRVMLPFDKDNQYDLEKAYISNVSVDSLEKLHGARKYISHLPKMVDIFNEQQREWGISGLIIKCTLDNTVNLDVLL</sequence>
<dbReference type="RefSeq" id="WP_029463843.1">
    <property type="nucleotide sequence ID" value="NZ_CP135253.1"/>
</dbReference>
<dbReference type="KEGG" id="echu:RQP59_19260"/>
<evidence type="ECO:0000313" key="1">
    <source>
        <dbReference type="EMBL" id="WNS37184.1"/>
    </source>
</evidence>
<reference evidence="1" key="1">
    <citation type="submission" date="2023-09" db="EMBL/GenBank/DDBJ databases">
        <title>Coexistence of blaNDM-1 and blaKPC-2 in Enterobacter chuandaensis.</title>
        <authorList>
            <person name="Chen R."/>
        </authorList>
    </citation>
    <scope>NUCLEOTIDE SEQUENCE</scope>
    <source>
        <strain evidence="1">FAHZZU5885</strain>
    </source>
</reference>
<organism evidence="1">
    <name type="scientific">Enterobacter chuandaensis</name>
    <dbReference type="NCBI Taxonomy" id="2497875"/>
    <lineage>
        <taxon>Bacteria</taxon>
        <taxon>Pseudomonadati</taxon>
        <taxon>Pseudomonadota</taxon>
        <taxon>Gammaproteobacteria</taxon>
        <taxon>Enterobacterales</taxon>
        <taxon>Enterobacteriaceae</taxon>
        <taxon>Enterobacter</taxon>
        <taxon>Enterobacter cloacae complex</taxon>
    </lineage>
</organism>
<protein>
    <submittedName>
        <fullName evidence="1">Uncharacterized protein</fullName>
    </submittedName>
</protein>
<name>A0AA96M3C4_9ENTR</name>
<gene>
    <name evidence="1" type="ORF">RQP59_19260</name>
</gene>